<feature type="compositionally biased region" description="Low complexity" evidence="1">
    <location>
        <begin position="127"/>
        <end position="139"/>
    </location>
</feature>
<feature type="compositionally biased region" description="Basic and acidic residues" evidence="1">
    <location>
        <begin position="609"/>
        <end position="620"/>
    </location>
</feature>
<evidence type="ECO:0000313" key="3">
    <source>
        <dbReference type="Proteomes" id="UP000030108"/>
    </source>
</evidence>
<feature type="compositionally biased region" description="Basic and acidic residues" evidence="1">
    <location>
        <begin position="434"/>
        <end position="456"/>
    </location>
</feature>
<comment type="caution">
    <text evidence="2">The sequence shown here is derived from an EMBL/GenBank/DDBJ whole genome shotgun (WGS) entry which is preliminary data.</text>
</comment>
<feature type="compositionally biased region" description="Basic and acidic residues" evidence="1">
    <location>
        <begin position="143"/>
        <end position="153"/>
    </location>
</feature>
<feature type="compositionally biased region" description="Polar residues" evidence="1">
    <location>
        <begin position="231"/>
        <end position="245"/>
    </location>
</feature>
<feature type="region of interest" description="Disordered" evidence="1">
    <location>
        <begin position="96"/>
        <end position="300"/>
    </location>
</feature>
<feature type="region of interest" description="Disordered" evidence="1">
    <location>
        <begin position="328"/>
        <end position="741"/>
    </location>
</feature>
<feature type="compositionally biased region" description="Polar residues" evidence="1">
    <location>
        <begin position="214"/>
        <end position="224"/>
    </location>
</feature>
<dbReference type="Proteomes" id="UP000030108">
    <property type="component" value="Unassembled WGS sequence"/>
</dbReference>
<feature type="compositionally biased region" description="Basic and acidic residues" evidence="1">
    <location>
        <begin position="328"/>
        <end position="346"/>
    </location>
</feature>
<name>A0A0A1UIM4_9AGAM</name>
<feature type="compositionally biased region" description="Basic and acidic residues" evidence="1">
    <location>
        <begin position="682"/>
        <end position="699"/>
    </location>
</feature>
<accession>A0A0A1UIM4</accession>
<evidence type="ECO:0000256" key="1">
    <source>
        <dbReference type="SAM" id="MobiDB-lite"/>
    </source>
</evidence>
<feature type="compositionally biased region" description="Pro residues" evidence="1">
    <location>
        <begin position="468"/>
        <end position="478"/>
    </location>
</feature>
<organism evidence="2 3">
    <name type="scientific">Rhizoctonia solani AG-3 Rhs1AP</name>
    <dbReference type="NCBI Taxonomy" id="1086054"/>
    <lineage>
        <taxon>Eukaryota</taxon>
        <taxon>Fungi</taxon>
        <taxon>Dikarya</taxon>
        <taxon>Basidiomycota</taxon>
        <taxon>Agaricomycotina</taxon>
        <taxon>Agaricomycetes</taxon>
        <taxon>Cantharellales</taxon>
        <taxon>Ceratobasidiaceae</taxon>
        <taxon>Rhizoctonia</taxon>
    </lineage>
</organism>
<feature type="compositionally biased region" description="Polar residues" evidence="1">
    <location>
        <begin position="259"/>
        <end position="268"/>
    </location>
</feature>
<reference evidence="3" key="1">
    <citation type="journal article" date="2014" name="Genome Announc.">
        <title>Draft genome sequence of the plant-pathogenic soil fungus Rhizoctonia solani anastomosis group 3 strain Rhs1AP.</title>
        <authorList>
            <person name="Cubeta M.A."/>
            <person name="Thomas E."/>
            <person name="Dean R.A."/>
            <person name="Jabaji S."/>
            <person name="Neate S.M."/>
            <person name="Tavantzis S."/>
            <person name="Toda T."/>
            <person name="Vilgalys R."/>
            <person name="Bharathan N."/>
            <person name="Fedorova-Abrams N."/>
            <person name="Pakala S.B."/>
            <person name="Pakala S.M."/>
            <person name="Zafar N."/>
            <person name="Joardar V."/>
            <person name="Losada L."/>
            <person name="Nierman W.C."/>
        </authorList>
    </citation>
    <scope>NUCLEOTIDE SEQUENCE [LARGE SCALE GENOMIC DNA]</scope>
    <source>
        <strain evidence="3">AG-3</strain>
    </source>
</reference>
<feature type="compositionally biased region" description="Basic and acidic residues" evidence="1">
    <location>
        <begin position="642"/>
        <end position="663"/>
    </location>
</feature>
<protein>
    <submittedName>
        <fullName evidence="2">Uncharacterized protein</fullName>
    </submittedName>
</protein>
<dbReference type="OrthoDB" id="3256430at2759"/>
<feature type="compositionally biased region" description="Basic and acidic residues" evidence="1">
    <location>
        <begin position="727"/>
        <end position="741"/>
    </location>
</feature>
<sequence>MTFSSAAVDSSVFAQGISNGEAMTMTSASPPTRDATLHTASALGLLHDDKFGGHSVESKDITILRRLKLAILEGQHPYFKANVDLSNLQDLVLASGSRSTGPSAHHSVLEPTQAQSSQPRRTVPPALDDLGSSDSTTLDYGNEDGKGVEEASPEKGLQSSTTSARLEDVNMVNLHDSEKSEQPSESLNHSSQSPSSENRRPSTQTLGRYVLHSPIQSEPGSQMTHARRPSDTPTLVDSSDQNIESEVQIKRESPPYQLSGFQTQADLPSSSIASFTSNSTTSTGITSEDGGAPDNTLDLDGDLVGYNPKYGNKADYIRRQKVRSKAIESIEEKNRRAGYRPEDKPTQKSPVRPIDHGARRGSGPSVSPVRGRNPPSRTLTLTSVSEPSGQRNGSRRTPSLDALVSPNFQTSPLGRPPPPFRPISPTPGTYSTSRRPEDVSPTHDYRQYMSHDDPRSARPRPIVSSPPRGSPPHEPPAPRTTIDRQSLDNYSIPYPRTETRSFDLRPSSPIFSDGQRAAGSYPMDNENNWSSRGLPRAPPPPPPSRNSLPPRDMIHARTPYGSSALPTNPNTGYRPQSLPDPPDARYGSYDSSRRVDWPSNDWDSNSRPTDSKPKLQDRFNVDASWSRDSLESRPLDGYAPRPLRDEFAPHPSEEYASRYRREPSPVASRYAEGFRTGFSRAPDIEGIRPMKRSRPDDGYPARNGPGVERSQEDDIDGRTGYYRRKFAPRDDEYEPRARPPY</sequence>
<dbReference type="EMBL" id="JATN01000321">
    <property type="protein sequence ID" value="EUC58216.1"/>
    <property type="molecule type" value="Genomic_DNA"/>
</dbReference>
<feature type="compositionally biased region" description="Polar residues" evidence="1">
    <location>
        <begin position="560"/>
        <end position="574"/>
    </location>
</feature>
<proteinExistence type="predicted"/>
<feature type="compositionally biased region" description="Polar residues" evidence="1">
    <location>
        <begin position="183"/>
        <end position="206"/>
    </location>
</feature>
<feature type="compositionally biased region" description="Pro residues" evidence="1">
    <location>
        <begin position="414"/>
        <end position="425"/>
    </location>
</feature>
<dbReference type="AlphaFoldDB" id="A0A0A1UIM4"/>
<evidence type="ECO:0000313" key="2">
    <source>
        <dbReference type="EMBL" id="EUC58216.1"/>
    </source>
</evidence>
<feature type="compositionally biased region" description="Low complexity" evidence="1">
    <location>
        <begin position="269"/>
        <end position="287"/>
    </location>
</feature>
<feature type="compositionally biased region" description="Polar residues" evidence="1">
    <location>
        <begin position="375"/>
        <end position="397"/>
    </location>
</feature>
<feature type="compositionally biased region" description="Polar residues" evidence="1">
    <location>
        <begin position="110"/>
        <end position="120"/>
    </location>
</feature>
<gene>
    <name evidence="2" type="ORF">RSOL_239560</name>
</gene>